<evidence type="ECO:0000256" key="3">
    <source>
        <dbReference type="ARBA" id="ARBA00022777"/>
    </source>
</evidence>
<reference evidence="8 9" key="1">
    <citation type="submission" date="2019-09" db="EMBL/GenBank/DDBJ databases">
        <title>Wenzhouxiangella sp. Genome sequencing and assembly.</title>
        <authorList>
            <person name="Zhang R."/>
        </authorList>
    </citation>
    <scope>NUCLEOTIDE SEQUENCE [LARGE SCALE GENOMIC DNA]</scope>
    <source>
        <strain evidence="8 9">W260</strain>
    </source>
</reference>
<dbReference type="Pfam" id="PF13424">
    <property type="entry name" value="TPR_12"/>
    <property type="match status" value="2"/>
</dbReference>
<evidence type="ECO:0000259" key="7">
    <source>
        <dbReference type="PROSITE" id="PS50011"/>
    </source>
</evidence>
<dbReference type="Gene3D" id="1.10.510.10">
    <property type="entry name" value="Transferase(Phosphotransferase) domain 1"/>
    <property type="match status" value="1"/>
</dbReference>
<dbReference type="PANTHER" id="PTHR43289:SF34">
    <property type="entry name" value="SERINE_THREONINE-PROTEIN KINASE YBDM-RELATED"/>
    <property type="match status" value="1"/>
</dbReference>
<dbReference type="PROSITE" id="PS50011">
    <property type="entry name" value="PROTEIN_KINASE_DOM"/>
    <property type="match status" value="1"/>
</dbReference>
<dbReference type="InterPro" id="IPR017441">
    <property type="entry name" value="Protein_kinase_ATP_BS"/>
</dbReference>
<feature type="transmembrane region" description="Helical" evidence="6">
    <location>
        <begin position="389"/>
        <end position="407"/>
    </location>
</feature>
<evidence type="ECO:0000256" key="4">
    <source>
        <dbReference type="ARBA" id="ARBA00022840"/>
    </source>
</evidence>
<dbReference type="SMART" id="SM00220">
    <property type="entry name" value="S_TKc"/>
    <property type="match status" value="1"/>
</dbReference>
<dbReference type="InterPro" id="IPR011990">
    <property type="entry name" value="TPR-like_helical_dom_sf"/>
</dbReference>
<dbReference type="GO" id="GO:0004674">
    <property type="term" value="F:protein serine/threonine kinase activity"/>
    <property type="evidence" value="ECO:0007669"/>
    <property type="project" value="UniProtKB-KW"/>
</dbReference>
<dbReference type="Pfam" id="PF13374">
    <property type="entry name" value="TPR_10"/>
    <property type="match status" value="3"/>
</dbReference>
<evidence type="ECO:0000256" key="1">
    <source>
        <dbReference type="ARBA" id="ARBA00022679"/>
    </source>
</evidence>
<keyword evidence="8" id="KW-0723">Serine/threonine-protein kinase</keyword>
<dbReference type="EMBL" id="VYXP01000009">
    <property type="protein sequence ID" value="KAA9130211.1"/>
    <property type="molecule type" value="Genomic_DNA"/>
</dbReference>
<keyword evidence="9" id="KW-1185">Reference proteome</keyword>
<keyword evidence="4 5" id="KW-0067">ATP-binding</keyword>
<dbReference type="SMART" id="SM00028">
    <property type="entry name" value="TPR"/>
    <property type="match status" value="6"/>
</dbReference>
<evidence type="ECO:0000313" key="8">
    <source>
        <dbReference type="EMBL" id="KAA9130211.1"/>
    </source>
</evidence>
<gene>
    <name evidence="8" type="ORF">F3N42_13675</name>
</gene>
<feature type="domain" description="Protein kinase" evidence="7">
    <location>
        <begin position="75"/>
        <end position="370"/>
    </location>
</feature>
<sequence>MENWDKLQALFEQASQLAGDDRVRFLDKACEGNTALRDELEELLKADAADTLSLGDTPLPLEFDSQLEGEHLGPWHLVRRIGVGGMGTVFLARRDDGVFDRDVAVKVLRRGMDSQRVVRRFEAERQILSRLQHPNIAGLIDGGVAPDGRPYFVMEYVDGVPLTDYCDQNRLSISQRLALFQVVCRAIGYAHRNLVVHRDLKPSNILVTAGGDVKLLDFGIAKVLDESGADERTRTGMQMLTPAYAAPEQLMNLPVTTATDIYGLGVVLYELLAGRRPYEPVRTPAEMRDQVLSGNAQRPSTVVTEADPETRTLRANATSTASAQRLRQQLSGDLDTICLMAIRPEPESRYVSANQFAEDIQRHLSGEPVIARKSSFGYRARKFLRRHRAAVAASALVFIAFLAAVWYHTQRLSQERDAALLEQQKVTEVAGFVTSLFDEADPDNARGEEVTARQLVDAGRERVENELANQPELQATMKRVLGLVYYALGDEAEAERLLLESRDSFSALLGEDHHETVTTRFALGNIAQNKGEYEAADAAFREALDTREARLGPDHDDVIEAVAALAFLEETRGNFEAAEALHLRVYETTLAGYPGDTLESADATYRLAKFYRTQDRREEAEPMLRDVIAMVDRLYPDGHPLAAQSRRHLAGLLRNSDRLDEAEPLYLEVLDMQERMLGPEHYEVAVAWNSYSQLLSRQGRDDEALGANFHFVDIIERNYEMHPSLGAAYNNRAFMLLDVDRLDEALENFKKSLAMQDAVDLPPRHFNRTFPTSGIALVHLLREEYQSAADIWRDMLAIRLEVLDEDHRLVSEMRSDLAAALMGLGEYDEAESLLLQAHENLAAREVPGHRRLVQARERLVELYTATGRPEMAEAYRDPAPAEAEA</sequence>
<dbReference type="PROSITE" id="PS00107">
    <property type="entry name" value="PROTEIN_KINASE_ATP"/>
    <property type="match status" value="1"/>
</dbReference>
<evidence type="ECO:0000256" key="2">
    <source>
        <dbReference type="ARBA" id="ARBA00022741"/>
    </source>
</evidence>
<organism evidence="8 9">
    <name type="scientific">Marinihelvus fidelis</name>
    <dbReference type="NCBI Taxonomy" id="2613842"/>
    <lineage>
        <taxon>Bacteria</taxon>
        <taxon>Pseudomonadati</taxon>
        <taxon>Pseudomonadota</taxon>
        <taxon>Gammaproteobacteria</taxon>
        <taxon>Chromatiales</taxon>
        <taxon>Wenzhouxiangellaceae</taxon>
        <taxon>Marinihelvus</taxon>
    </lineage>
</organism>
<dbReference type="GO" id="GO:0005524">
    <property type="term" value="F:ATP binding"/>
    <property type="evidence" value="ECO:0007669"/>
    <property type="project" value="UniProtKB-UniRule"/>
</dbReference>
<comment type="caution">
    <text evidence="8">The sequence shown here is derived from an EMBL/GenBank/DDBJ whole genome shotgun (WGS) entry which is preliminary data.</text>
</comment>
<keyword evidence="1" id="KW-0808">Transferase</keyword>
<protein>
    <submittedName>
        <fullName evidence="8">Serine/threonine protein kinase</fullName>
    </submittedName>
</protein>
<dbReference type="InterPro" id="IPR011009">
    <property type="entry name" value="Kinase-like_dom_sf"/>
</dbReference>
<evidence type="ECO:0000313" key="9">
    <source>
        <dbReference type="Proteomes" id="UP000325372"/>
    </source>
</evidence>
<dbReference type="AlphaFoldDB" id="A0A5N0T5W7"/>
<keyword evidence="3 8" id="KW-0418">Kinase</keyword>
<dbReference type="RefSeq" id="WP_150865047.1">
    <property type="nucleotide sequence ID" value="NZ_VYXP01000009.1"/>
</dbReference>
<keyword evidence="6" id="KW-0812">Transmembrane</keyword>
<evidence type="ECO:0000256" key="6">
    <source>
        <dbReference type="SAM" id="Phobius"/>
    </source>
</evidence>
<dbReference type="InterPro" id="IPR019734">
    <property type="entry name" value="TPR_rpt"/>
</dbReference>
<dbReference type="InterPro" id="IPR000719">
    <property type="entry name" value="Prot_kinase_dom"/>
</dbReference>
<name>A0A5N0T5W7_9GAMM</name>
<dbReference type="PANTHER" id="PTHR43289">
    <property type="entry name" value="MITOGEN-ACTIVATED PROTEIN KINASE KINASE KINASE 20-RELATED"/>
    <property type="match status" value="1"/>
</dbReference>
<dbReference type="Gene3D" id="1.25.40.10">
    <property type="entry name" value="Tetratricopeptide repeat domain"/>
    <property type="match status" value="3"/>
</dbReference>
<keyword evidence="2 5" id="KW-0547">Nucleotide-binding</keyword>
<dbReference type="SUPFAM" id="SSF56112">
    <property type="entry name" value="Protein kinase-like (PK-like)"/>
    <property type="match status" value="1"/>
</dbReference>
<dbReference type="CDD" id="cd14014">
    <property type="entry name" value="STKc_PknB_like"/>
    <property type="match status" value="1"/>
</dbReference>
<evidence type="ECO:0000256" key="5">
    <source>
        <dbReference type="PROSITE-ProRule" id="PRU10141"/>
    </source>
</evidence>
<proteinExistence type="predicted"/>
<dbReference type="Proteomes" id="UP000325372">
    <property type="component" value="Unassembled WGS sequence"/>
</dbReference>
<feature type="binding site" evidence="5">
    <location>
        <position position="106"/>
    </location>
    <ligand>
        <name>ATP</name>
        <dbReference type="ChEBI" id="CHEBI:30616"/>
    </ligand>
</feature>
<dbReference type="InterPro" id="IPR008271">
    <property type="entry name" value="Ser/Thr_kinase_AS"/>
</dbReference>
<keyword evidence="6" id="KW-0472">Membrane</keyword>
<dbReference type="PROSITE" id="PS00108">
    <property type="entry name" value="PROTEIN_KINASE_ST"/>
    <property type="match status" value="1"/>
</dbReference>
<dbReference type="SUPFAM" id="SSF48452">
    <property type="entry name" value="TPR-like"/>
    <property type="match status" value="2"/>
</dbReference>
<keyword evidence="6" id="KW-1133">Transmembrane helix</keyword>
<dbReference type="Pfam" id="PF00069">
    <property type="entry name" value="Pkinase"/>
    <property type="match status" value="1"/>
</dbReference>
<accession>A0A5N0T5W7</accession>